<protein>
    <submittedName>
        <fullName evidence="2">Uncharacterized protein</fullName>
    </submittedName>
</protein>
<gene>
    <name evidence="2" type="ORF">EYF80_030579</name>
</gene>
<dbReference type="Proteomes" id="UP000314294">
    <property type="component" value="Unassembled WGS sequence"/>
</dbReference>
<dbReference type="AlphaFoldDB" id="A0A4Z2H0C1"/>
<keyword evidence="3" id="KW-1185">Reference proteome</keyword>
<evidence type="ECO:0000313" key="3">
    <source>
        <dbReference type="Proteomes" id="UP000314294"/>
    </source>
</evidence>
<feature type="region of interest" description="Disordered" evidence="1">
    <location>
        <begin position="34"/>
        <end position="60"/>
    </location>
</feature>
<dbReference type="EMBL" id="SRLO01000361">
    <property type="protein sequence ID" value="TNN59206.1"/>
    <property type="molecule type" value="Genomic_DNA"/>
</dbReference>
<organism evidence="2 3">
    <name type="scientific">Liparis tanakae</name>
    <name type="common">Tanaka's snailfish</name>
    <dbReference type="NCBI Taxonomy" id="230148"/>
    <lineage>
        <taxon>Eukaryota</taxon>
        <taxon>Metazoa</taxon>
        <taxon>Chordata</taxon>
        <taxon>Craniata</taxon>
        <taxon>Vertebrata</taxon>
        <taxon>Euteleostomi</taxon>
        <taxon>Actinopterygii</taxon>
        <taxon>Neopterygii</taxon>
        <taxon>Teleostei</taxon>
        <taxon>Neoteleostei</taxon>
        <taxon>Acanthomorphata</taxon>
        <taxon>Eupercaria</taxon>
        <taxon>Perciformes</taxon>
        <taxon>Cottioidei</taxon>
        <taxon>Cottales</taxon>
        <taxon>Liparidae</taxon>
        <taxon>Liparis</taxon>
    </lineage>
</organism>
<evidence type="ECO:0000256" key="1">
    <source>
        <dbReference type="SAM" id="MobiDB-lite"/>
    </source>
</evidence>
<evidence type="ECO:0000313" key="2">
    <source>
        <dbReference type="EMBL" id="TNN59206.1"/>
    </source>
</evidence>
<proteinExistence type="predicted"/>
<sequence>MSEATCSSASTSGSIMSRAFCLSPGRFLLRSQNTRHAKSGGMSTERAATRQRSNTHGENLYPSMWDTRKLHLHFICEPPGARQRLKPISRRALQPERSVWRPSLDFRPCVHHGRFVIISGLAVQHRLGTEN</sequence>
<accession>A0A4Z2H0C1</accession>
<comment type="caution">
    <text evidence="2">The sequence shown here is derived from an EMBL/GenBank/DDBJ whole genome shotgun (WGS) entry which is preliminary data.</text>
</comment>
<name>A0A4Z2H0C1_9TELE</name>
<reference evidence="2 3" key="1">
    <citation type="submission" date="2019-03" db="EMBL/GenBank/DDBJ databases">
        <title>First draft genome of Liparis tanakae, snailfish: a comprehensive survey of snailfish specific genes.</title>
        <authorList>
            <person name="Kim W."/>
            <person name="Song I."/>
            <person name="Jeong J.-H."/>
            <person name="Kim D."/>
            <person name="Kim S."/>
            <person name="Ryu S."/>
            <person name="Song J.Y."/>
            <person name="Lee S.K."/>
        </authorList>
    </citation>
    <scope>NUCLEOTIDE SEQUENCE [LARGE SCALE GENOMIC DNA]</scope>
    <source>
        <tissue evidence="2">Muscle</tissue>
    </source>
</reference>